<keyword evidence="2 6" id="KW-0813">Transport</keyword>
<reference evidence="9" key="1">
    <citation type="submission" date="2016-10" db="EMBL/GenBank/DDBJ databases">
        <authorList>
            <person name="Varghese N."/>
            <person name="Submissions S."/>
        </authorList>
    </citation>
    <scope>NUCLEOTIDE SEQUENCE [LARGE SCALE GENOMIC DNA]</scope>
    <source>
        <strain evidence="9">CGMCC 4.7042</strain>
    </source>
</reference>
<dbReference type="GeneID" id="40834410"/>
<dbReference type="SUPFAM" id="SSF161098">
    <property type="entry name" value="MetI-like"/>
    <property type="match status" value="1"/>
</dbReference>
<evidence type="ECO:0000256" key="5">
    <source>
        <dbReference type="ARBA" id="ARBA00023136"/>
    </source>
</evidence>
<evidence type="ECO:0000313" key="9">
    <source>
        <dbReference type="Proteomes" id="UP000199063"/>
    </source>
</evidence>
<evidence type="ECO:0000256" key="3">
    <source>
        <dbReference type="ARBA" id="ARBA00022692"/>
    </source>
</evidence>
<name>A0A1H0EE95_9ACTN</name>
<dbReference type="CDD" id="cd06261">
    <property type="entry name" value="TM_PBP2"/>
    <property type="match status" value="1"/>
</dbReference>
<comment type="subcellular location">
    <subcellularLocation>
        <location evidence="6">Cell membrane</location>
        <topology evidence="6">Multi-pass membrane protein</topology>
    </subcellularLocation>
    <subcellularLocation>
        <location evidence="1">Membrane</location>
        <topology evidence="1">Multi-pass membrane protein</topology>
    </subcellularLocation>
</comment>
<evidence type="ECO:0000259" key="7">
    <source>
        <dbReference type="PROSITE" id="PS50928"/>
    </source>
</evidence>
<evidence type="ECO:0000256" key="2">
    <source>
        <dbReference type="ARBA" id="ARBA00022448"/>
    </source>
</evidence>
<feature type="transmembrane region" description="Helical" evidence="6">
    <location>
        <begin position="80"/>
        <end position="99"/>
    </location>
</feature>
<dbReference type="Gene3D" id="1.10.3720.10">
    <property type="entry name" value="MetI-like"/>
    <property type="match status" value="1"/>
</dbReference>
<dbReference type="RefSeq" id="WP_208868141.1">
    <property type="nucleotide sequence ID" value="NZ_FNHI01000043.1"/>
</dbReference>
<dbReference type="PANTHER" id="PTHR30177">
    <property type="entry name" value="GLYCINE BETAINE/L-PROLINE TRANSPORT SYSTEM PERMEASE PROTEIN PROW"/>
    <property type="match status" value="1"/>
</dbReference>
<sequence>MKLAADNGLPGLGRVVIWFNDPGNWWGSTGLLAHVREHLVYTFVVVCTAALIAVPVGLVIGHTGRGTTLIAGTSNALRAVPALGLLIFLIVVLSPRIHIRQGLGSTIPAGSVPYLIPALLVLVILAIPPILTSTYAGVQSLEPAAREAAAGTGMTPLQVILKVEMPCSLPLIMSGLRSATLQVIATLTVAAYAPLVGGLGRLIVDGHQNLRDLRYGYPAMVAGGVSVAVLALAVDALLNLAQRLLTSPGIALSGTRQRTNPMNSQNPVQNAG</sequence>
<evidence type="ECO:0000256" key="4">
    <source>
        <dbReference type="ARBA" id="ARBA00022989"/>
    </source>
</evidence>
<dbReference type="GO" id="GO:0005886">
    <property type="term" value="C:plasma membrane"/>
    <property type="evidence" value="ECO:0007669"/>
    <property type="project" value="UniProtKB-SubCell"/>
</dbReference>
<dbReference type="PROSITE" id="PS50928">
    <property type="entry name" value="ABC_TM1"/>
    <property type="match status" value="1"/>
</dbReference>
<dbReference type="Proteomes" id="UP000199063">
    <property type="component" value="Unassembled WGS sequence"/>
</dbReference>
<proteinExistence type="inferred from homology"/>
<keyword evidence="5 6" id="KW-0472">Membrane</keyword>
<accession>A0A1H0EE95</accession>
<dbReference type="InterPro" id="IPR035906">
    <property type="entry name" value="MetI-like_sf"/>
</dbReference>
<dbReference type="GO" id="GO:0031460">
    <property type="term" value="P:glycine betaine transport"/>
    <property type="evidence" value="ECO:0007669"/>
    <property type="project" value="TreeGrafter"/>
</dbReference>
<feature type="domain" description="ABC transmembrane type-1" evidence="7">
    <location>
        <begin position="39"/>
        <end position="238"/>
    </location>
</feature>
<dbReference type="InterPro" id="IPR000515">
    <property type="entry name" value="MetI-like"/>
</dbReference>
<keyword evidence="3 6" id="KW-0812">Transmembrane</keyword>
<dbReference type="InterPro" id="IPR051204">
    <property type="entry name" value="ABC_transp_perm/SBD"/>
</dbReference>
<gene>
    <name evidence="8" type="ORF">SAMN05444921_14315</name>
</gene>
<dbReference type="PANTHER" id="PTHR30177:SF33">
    <property type="entry name" value="POSSIBLE OSMOPROTECTANT (GLYCINE BETAINE_CARNITINE_CHOLINE_L-PROLINE) TRANSPORT INTEGRAL MEMBRANE PROTEIN ABC TRANSPORTER PROZ"/>
    <property type="match status" value="1"/>
</dbReference>
<dbReference type="AlphaFoldDB" id="A0A1H0EE95"/>
<protein>
    <submittedName>
        <fullName evidence="8">Osmoprotectant transport system permease protein</fullName>
    </submittedName>
</protein>
<evidence type="ECO:0000256" key="6">
    <source>
        <dbReference type="RuleBase" id="RU363032"/>
    </source>
</evidence>
<dbReference type="Pfam" id="PF00528">
    <property type="entry name" value="BPD_transp_1"/>
    <property type="match status" value="1"/>
</dbReference>
<dbReference type="EMBL" id="FNHI01000043">
    <property type="protein sequence ID" value="SDN80650.1"/>
    <property type="molecule type" value="Genomic_DNA"/>
</dbReference>
<evidence type="ECO:0000313" key="8">
    <source>
        <dbReference type="EMBL" id="SDN80650.1"/>
    </source>
</evidence>
<comment type="similarity">
    <text evidence="6">Belongs to the binding-protein-dependent transport system permease family.</text>
</comment>
<feature type="transmembrane region" description="Helical" evidence="6">
    <location>
        <begin position="215"/>
        <end position="238"/>
    </location>
</feature>
<organism evidence="8 9">
    <name type="scientific">Streptomyces wuyuanensis</name>
    <dbReference type="NCBI Taxonomy" id="1196353"/>
    <lineage>
        <taxon>Bacteria</taxon>
        <taxon>Bacillati</taxon>
        <taxon>Actinomycetota</taxon>
        <taxon>Actinomycetes</taxon>
        <taxon>Kitasatosporales</taxon>
        <taxon>Streptomycetaceae</taxon>
        <taxon>Streptomyces</taxon>
    </lineage>
</organism>
<keyword evidence="9" id="KW-1185">Reference proteome</keyword>
<evidence type="ECO:0000256" key="1">
    <source>
        <dbReference type="ARBA" id="ARBA00004141"/>
    </source>
</evidence>
<feature type="transmembrane region" description="Helical" evidence="6">
    <location>
        <begin position="179"/>
        <end position="203"/>
    </location>
</feature>
<feature type="transmembrane region" description="Helical" evidence="6">
    <location>
        <begin position="39"/>
        <end position="60"/>
    </location>
</feature>
<dbReference type="GO" id="GO:0055085">
    <property type="term" value="P:transmembrane transport"/>
    <property type="evidence" value="ECO:0007669"/>
    <property type="project" value="InterPro"/>
</dbReference>
<feature type="transmembrane region" description="Helical" evidence="6">
    <location>
        <begin position="111"/>
        <end position="131"/>
    </location>
</feature>
<dbReference type="STRING" id="1196353.SAMN05444921_14315"/>
<keyword evidence="4 6" id="KW-1133">Transmembrane helix</keyword>